<dbReference type="EMBL" id="JBFYGN010000007">
    <property type="protein sequence ID" value="MEX8192823.1"/>
    <property type="molecule type" value="Genomic_DNA"/>
</dbReference>
<dbReference type="PANTHER" id="PTHR43119:SF1">
    <property type="entry name" value="ABC TRANSPORTER DOMAIN-CONTAINING PROTEIN"/>
    <property type="match status" value="1"/>
</dbReference>
<protein>
    <submittedName>
        <fullName evidence="5">ATP-binding cassette domain-containing protein</fullName>
    </submittedName>
</protein>
<evidence type="ECO:0000256" key="2">
    <source>
        <dbReference type="ARBA" id="ARBA00022741"/>
    </source>
</evidence>
<organism evidence="5 6">
    <name type="scientific">Comamonas guangdongensis</name>
    <dbReference type="NCBI Taxonomy" id="510515"/>
    <lineage>
        <taxon>Bacteria</taxon>
        <taxon>Pseudomonadati</taxon>
        <taxon>Pseudomonadota</taxon>
        <taxon>Betaproteobacteria</taxon>
        <taxon>Burkholderiales</taxon>
        <taxon>Comamonadaceae</taxon>
        <taxon>Comamonas</taxon>
    </lineage>
</organism>
<reference evidence="5 6" key="1">
    <citation type="journal article" date="2013" name="Int. J. Syst. Evol. Microbiol.">
        <title>Comamonas guangdongensis sp. nov., isolated from subterranean forest sediment, and emended description of the genus Comamonas.</title>
        <authorList>
            <person name="Zhang J."/>
            <person name="Wang Y."/>
            <person name="Zhou S."/>
            <person name="Wu C."/>
            <person name="He J."/>
            <person name="Li F."/>
        </authorList>
    </citation>
    <scope>NUCLEOTIDE SEQUENCE [LARGE SCALE GENOMIC DNA]</scope>
    <source>
        <strain evidence="5 6">CCTCC AB2011133</strain>
    </source>
</reference>
<dbReference type="SMART" id="SM00382">
    <property type="entry name" value="AAA"/>
    <property type="match status" value="1"/>
</dbReference>
<keyword evidence="2" id="KW-0547">Nucleotide-binding</keyword>
<dbReference type="RefSeq" id="WP_369338022.1">
    <property type="nucleotide sequence ID" value="NZ_JBFYGN010000007.1"/>
</dbReference>
<dbReference type="SUPFAM" id="SSF52540">
    <property type="entry name" value="P-loop containing nucleoside triphosphate hydrolases"/>
    <property type="match status" value="1"/>
</dbReference>
<dbReference type="InterPro" id="IPR003593">
    <property type="entry name" value="AAA+_ATPase"/>
</dbReference>
<keyword evidence="1" id="KW-0472">Membrane</keyword>
<dbReference type="PROSITE" id="PS50893">
    <property type="entry name" value="ABC_TRANSPORTER_2"/>
    <property type="match status" value="1"/>
</dbReference>
<evidence type="ECO:0000313" key="5">
    <source>
        <dbReference type="EMBL" id="MEX8192823.1"/>
    </source>
</evidence>
<proteinExistence type="predicted"/>
<accession>A0ABV3ZTE3</accession>
<name>A0ABV3ZTE3_9BURK</name>
<dbReference type="Pfam" id="PF00005">
    <property type="entry name" value="ABC_tran"/>
    <property type="match status" value="1"/>
</dbReference>
<keyword evidence="3 5" id="KW-0067">ATP-binding</keyword>
<comment type="caution">
    <text evidence="5">The sequence shown here is derived from an EMBL/GenBank/DDBJ whole genome shotgun (WGS) entry which is preliminary data.</text>
</comment>
<keyword evidence="6" id="KW-1185">Reference proteome</keyword>
<evidence type="ECO:0000256" key="1">
    <source>
        <dbReference type="ARBA" id="ARBA00022475"/>
    </source>
</evidence>
<dbReference type="Proteomes" id="UP001561046">
    <property type="component" value="Unassembled WGS sequence"/>
</dbReference>
<keyword evidence="1" id="KW-1003">Cell membrane</keyword>
<feature type="domain" description="ABC transporter" evidence="4">
    <location>
        <begin position="5"/>
        <end position="217"/>
    </location>
</feature>
<dbReference type="InterPro" id="IPR027417">
    <property type="entry name" value="P-loop_NTPase"/>
</dbReference>
<dbReference type="Gene3D" id="3.40.50.300">
    <property type="entry name" value="P-loop containing nucleotide triphosphate hydrolases"/>
    <property type="match status" value="1"/>
</dbReference>
<dbReference type="GO" id="GO:0005524">
    <property type="term" value="F:ATP binding"/>
    <property type="evidence" value="ECO:0007669"/>
    <property type="project" value="UniProtKB-KW"/>
</dbReference>
<dbReference type="InterPro" id="IPR003439">
    <property type="entry name" value="ABC_transporter-like_ATP-bd"/>
</dbReference>
<gene>
    <name evidence="5" type="ORF">AB6724_08205</name>
</gene>
<dbReference type="CDD" id="cd00267">
    <property type="entry name" value="ABC_ATPase"/>
    <property type="match status" value="1"/>
</dbReference>
<sequence length="219" mass="24201">MSSHPQATPLLRLQQLQSLPERPRNGPFDLQLASAERLMLMGASGAGKSVLLRLIADLDPGLGKVWLDGRPRSSFSGPAWRGQVMYLAAEPAWWSTELAAHFDAAAWQQLPALALRLGLREQALQTPVPQLSTGERQRLALLRALLRQPRVLLLDEPTAALDEDSTRCVELLLEEQRCAGMAMIWVTHSRAQAERMGGGRPCLWLEQGQLHDAAPEVRP</sequence>
<evidence type="ECO:0000256" key="3">
    <source>
        <dbReference type="ARBA" id="ARBA00022840"/>
    </source>
</evidence>
<evidence type="ECO:0000259" key="4">
    <source>
        <dbReference type="PROSITE" id="PS50893"/>
    </source>
</evidence>
<evidence type="ECO:0000313" key="6">
    <source>
        <dbReference type="Proteomes" id="UP001561046"/>
    </source>
</evidence>
<dbReference type="PANTHER" id="PTHR43119">
    <property type="entry name" value="ABC TRANSPORT PROTEIN ATP-BINDING COMPONENT-RELATED"/>
    <property type="match status" value="1"/>
</dbReference>